<keyword evidence="1" id="KW-1133">Transmembrane helix</keyword>
<keyword evidence="1" id="KW-0812">Transmembrane</keyword>
<feature type="transmembrane region" description="Helical" evidence="1">
    <location>
        <begin position="56"/>
        <end position="74"/>
    </location>
</feature>
<proteinExistence type="predicted"/>
<keyword evidence="1" id="KW-0472">Membrane</keyword>
<feature type="transmembrane region" description="Helical" evidence="1">
    <location>
        <begin position="151"/>
        <end position="172"/>
    </location>
</feature>
<feature type="transmembrane region" description="Helical" evidence="1">
    <location>
        <begin position="287"/>
        <end position="311"/>
    </location>
</feature>
<dbReference type="AlphaFoldDB" id="A0A1T4XQI2"/>
<reference evidence="2 3" key="1">
    <citation type="submission" date="2017-02" db="EMBL/GenBank/DDBJ databases">
        <authorList>
            <person name="Peterson S.W."/>
        </authorList>
    </citation>
    <scope>NUCLEOTIDE SEQUENCE [LARGE SCALE GENOMIC DNA]</scope>
    <source>
        <strain evidence="2 3">ATCC 27749</strain>
    </source>
</reference>
<protein>
    <submittedName>
        <fullName evidence="2">Uncharacterized protein</fullName>
    </submittedName>
</protein>
<evidence type="ECO:0000256" key="1">
    <source>
        <dbReference type="SAM" id="Phobius"/>
    </source>
</evidence>
<gene>
    <name evidence="2" type="ORF">SAMN02745178_02120</name>
</gene>
<feature type="transmembrane region" description="Helical" evidence="1">
    <location>
        <begin position="323"/>
        <end position="344"/>
    </location>
</feature>
<accession>A0A1T4XQI2</accession>
<feature type="transmembrane region" description="Helical" evidence="1">
    <location>
        <begin position="245"/>
        <end position="267"/>
    </location>
</feature>
<keyword evidence="3" id="KW-1185">Reference proteome</keyword>
<feature type="transmembrane region" description="Helical" evidence="1">
    <location>
        <begin position="356"/>
        <end position="373"/>
    </location>
</feature>
<evidence type="ECO:0000313" key="2">
    <source>
        <dbReference type="EMBL" id="SKA91355.1"/>
    </source>
</evidence>
<dbReference type="STRING" id="745368.SAMN02745178_02120"/>
<name>A0A1T4XQI2_9FIRM</name>
<dbReference type="EMBL" id="FUYF01000013">
    <property type="protein sequence ID" value="SKA91355.1"/>
    <property type="molecule type" value="Genomic_DNA"/>
</dbReference>
<feature type="transmembrane region" description="Helical" evidence="1">
    <location>
        <begin position="110"/>
        <end position="130"/>
    </location>
</feature>
<sequence>MLYAVLMYPLAYFYLRGVMFPQSYPDWGMPVFAALFIVYVDCAARAAHRTAARETPLWAVCWMALAAAYPLYGYQPGPLGDWQWPAWHLFAVWYVLARCGMLAQGQSGSLAPLDALAGFVLLPFGNFFLRARTVFAALRTHLQDRTGIRKVLRLIVTAAVTLALCGVAWGLLAAADANFAALGQQVSDWWGRLLNNVRFIDQLMYILHSLPVGAWLYGLVGGSLRRKAPPTTAQQCAAVLENCRIVPRTTAVAAVMALCGVYALFFAVQAGEWLAAAPLGLDAPDTAAFAVNGFWELLKILLLNFAVLAGIQFFGRAPLPKALAAVFCGFGVAFAALAAGKLAVYVTLCALTPRRFTAAWCLFVLAVCAVLALVRVFKPIPAAKLAIFAAAVSFTLLCCVNVKQRVIDVNLARYEAGIDEELDWGVLWECGYKENAAR</sequence>
<evidence type="ECO:0000313" key="3">
    <source>
        <dbReference type="Proteomes" id="UP000190286"/>
    </source>
</evidence>
<feature type="transmembrane region" description="Helical" evidence="1">
    <location>
        <begin position="27"/>
        <end position="44"/>
    </location>
</feature>
<dbReference type="Proteomes" id="UP000190286">
    <property type="component" value="Unassembled WGS sequence"/>
</dbReference>
<dbReference type="InterPro" id="IPR025291">
    <property type="entry name" value="DUF4153"/>
</dbReference>
<organism evidence="2 3">
    <name type="scientific">Gemmiger formicilis</name>
    <dbReference type="NCBI Taxonomy" id="745368"/>
    <lineage>
        <taxon>Bacteria</taxon>
        <taxon>Bacillati</taxon>
        <taxon>Bacillota</taxon>
        <taxon>Clostridia</taxon>
        <taxon>Eubacteriales</taxon>
        <taxon>Gemmiger</taxon>
    </lineage>
</organism>
<dbReference type="Pfam" id="PF13687">
    <property type="entry name" value="DUF4153"/>
    <property type="match status" value="1"/>
</dbReference>
<feature type="transmembrane region" description="Helical" evidence="1">
    <location>
        <begin position="203"/>
        <end position="224"/>
    </location>
</feature>